<keyword evidence="5 9" id="KW-0812">Transmembrane</keyword>
<comment type="similarity">
    <text evidence="2 9">Belongs to the CN hydrolase family. Apolipoprotein N-acyltransferase subfamily.</text>
</comment>
<evidence type="ECO:0000259" key="10">
    <source>
        <dbReference type="PROSITE" id="PS50263"/>
    </source>
</evidence>
<evidence type="ECO:0000313" key="12">
    <source>
        <dbReference type="Proteomes" id="UP000054877"/>
    </source>
</evidence>
<organism evidence="11 12">
    <name type="scientific">Legionella spiritensis</name>
    <dbReference type="NCBI Taxonomy" id="452"/>
    <lineage>
        <taxon>Bacteria</taxon>
        <taxon>Pseudomonadati</taxon>
        <taxon>Pseudomonadota</taxon>
        <taxon>Gammaproteobacteria</taxon>
        <taxon>Legionellales</taxon>
        <taxon>Legionellaceae</taxon>
        <taxon>Legionella</taxon>
    </lineage>
</organism>
<dbReference type="OrthoDB" id="9804277at2"/>
<dbReference type="Pfam" id="PF00795">
    <property type="entry name" value="CN_hydrolase"/>
    <property type="match status" value="1"/>
</dbReference>
<protein>
    <recommendedName>
        <fullName evidence="9">Apolipoprotein N-acyltransferase</fullName>
        <shortName evidence="9">ALP N-acyltransferase</shortName>
        <ecNumber evidence="9">2.3.1.269</ecNumber>
    </recommendedName>
</protein>
<feature type="domain" description="CN hydrolase" evidence="10">
    <location>
        <begin position="244"/>
        <end position="480"/>
    </location>
</feature>
<dbReference type="Gene3D" id="3.60.110.10">
    <property type="entry name" value="Carbon-nitrogen hydrolase"/>
    <property type="match status" value="1"/>
</dbReference>
<sequence>MSGNRSRAVKPSIKTILRFSEDEKPVRLFFRFLLTGLLLPLGFAPFHLPGMAILSLALFYCFLQIVPQNRAFRYGLAFGLGFFGFGVSWVFNSIHQYGHLNTAISTIITLFFILYLSLFPALMALVFRRLPVKPFTVRSGLAFSAMWIISEFVRATFLTGFPWLLVGFGQFDAPSRYLLPVLGVYGLGFLTCFSASLLVIGLKHYGLQRVKYLVFCMALLLAPSLMKSKTWSTESAGAISVGIIQANLSMRDKWDESLFEQLLNYYQHQTEQLLGTQLIVMPESAIPLPSSYVSDFLNRLRKKARQTGSAILLGIPKPVNMDEERYYNALITLGKGKGSYLKQHLVPFGEYIPGPFVSLVEWLGIPDANMQSGKKNQPLIHIQNRPVASLICYELAYGNLLRNQLPRAEWLVSISDDGWFGHSLAIYQQQQMAQVRSLQTSRYQVMANNDGLSSIIDNHGEIISSVPAFRSGILKTSLYPMKGTTLWVTLGDTPILIFSVLIGLMCFLIKQPDSNEAIETIAAEDKRRYPYQPV</sequence>
<dbReference type="GO" id="GO:0042158">
    <property type="term" value="P:lipoprotein biosynthetic process"/>
    <property type="evidence" value="ECO:0007669"/>
    <property type="project" value="UniProtKB-UniRule"/>
</dbReference>
<dbReference type="EMBL" id="LNYX01000014">
    <property type="protein sequence ID" value="KTD64118.1"/>
    <property type="molecule type" value="Genomic_DNA"/>
</dbReference>
<feature type="transmembrane region" description="Helical" evidence="9">
    <location>
        <begin position="139"/>
        <end position="165"/>
    </location>
</feature>
<comment type="pathway">
    <text evidence="9">Protein modification; lipoprotein biosynthesis (N-acyl transfer).</text>
</comment>
<evidence type="ECO:0000256" key="4">
    <source>
        <dbReference type="ARBA" id="ARBA00022679"/>
    </source>
</evidence>
<dbReference type="AlphaFoldDB" id="A0A0W0Z5Y0"/>
<evidence type="ECO:0000256" key="6">
    <source>
        <dbReference type="ARBA" id="ARBA00022989"/>
    </source>
</evidence>
<keyword evidence="8 9" id="KW-0012">Acyltransferase</keyword>
<dbReference type="RefSeq" id="WP_082642777.1">
    <property type="nucleotide sequence ID" value="NZ_CAAAII010000001.1"/>
</dbReference>
<dbReference type="InterPro" id="IPR036526">
    <property type="entry name" value="C-N_Hydrolase_sf"/>
</dbReference>
<feature type="transmembrane region" description="Helical" evidence="9">
    <location>
        <begin position="103"/>
        <end position="127"/>
    </location>
</feature>
<dbReference type="Proteomes" id="UP000054877">
    <property type="component" value="Unassembled WGS sequence"/>
</dbReference>
<dbReference type="GO" id="GO:0005886">
    <property type="term" value="C:plasma membrane"/>
    <property type="evidence" value="ECO:0007669"/>
    <property type="project" value="UniProtKB-SubCell"/>
</dbReference>
<reference evidence="11 12" key="1">
    <citation type="submission" date="2015-11" db="EMBL/GenBank/DDBJ databases">
        <title>Genomic analysis of 38 Legionella species identifies large and diverse effector repertoires.</title>
        <authorList>
            <person name="Burstein D."/>
            <person name="Amaro F."/>
            <person name="Zusman T."/>
            <person name="Lifshitz Z."/>
            <person name="Cohen O."/>
            <person name="Gilbert J.A."/>
            <person name="Pupko T."/>
            <person name="Shuman H.A."/>
            <person name="Segal G."/>
        </authorList>
    </citation>
    <scope>NUCLEOTIDE SEQUENCE [LARGE SCALE GENOMIC DNA]</scope>
    <source>
        <strain evidence="11 12">Mt.St.Helens-9</strain>
    </source>
</reference>
<dbReference type="EC" id="2.3.1.269" evidence="9"/>
<evidence type="ECO:0000256" key="3">
    <source>
        <dbReference type="ARBA" id="ARBA00022475"/>
    </source>
</evidence>
<keyword evidence="6 9" id="KW-1133">Transmembrane helix</keyword>
<evidence type="ECO:0000313" key="11">
    <source>
        <dbReference type="EMBL" id="KTD64118.1"/>
    </source>
</evidence>
<accession>A0A0W0Z5Y0</accession>
<keyword evidence="12" id="KW-1185">Reference proteome</keyword>
<evidence type="ECO:0000256" key="9">
    <source>
        <dbReference type="HAMAP-Rule" id="MF_01148"/>
    </source>
</evidence>
<gene>
    <name evidence="11" type="primary">cutE</name>
    <name evidence="9" type="synonym">lnt</name>
    <name evidence="11" type="ORF">Lspi_1637</name>
</gene>
<dbReference type="PROSITE" id="PS50263">
    <property type="entry name" value="CN_HYDROLASE"/>
    <property type="match status" value="1"/>
</dbReference>
<comment type="subcellular location">
    <subcellularLocation>
        <location evidence="1 9">Cell membrane</location>
        <topology evidence="1 9">Multi-pass membrane protein</topology>
    </subcellularLocation>
</comment>
<dbReference type="STRING" id="452.Lspi_1637"/>
<feature type="transmembrane region" description="Helical" evidence="9">
    <location>
        <begin position="74"/>
        <end position="91"/>
    </location>
</feature>
<feature type="transmembrane region" description="Helical" evidence="9">
    <location>
        <begin position="177"/>
        <end position="202"/>
    </location>
</feature>
<comment type="caution">
    <text evidence="11">The sequence shown here is derived from an EMBL/GenBank/DDBJ whole genome shotgun (WGS) entry which is preliminary data.</text>
</comment>
<keyword evidence="3 9" id="KW-1003">Cell membrane</keyword>
<dbReference type="InterPro" id="IPR004563">
    <property type="entry name" value="Apolipo_AcylTrfase"/>
</dbReference>
<dbReference type="HAMAP" id="MF_01148">
    <property type="entry name" value="Lnt"/>
    <property type="match status" value="1"/>
</dbReference>
<dbReference type="PANTHER" id="PTHR38686">
    <property type="entry name" value="APOLIPOPROTEIN N-ACYLTRANSFERASE"/>
    <property type="match status" value="1"/>
</dbReference>
<dbReference type="NCBIfam" id="TIGR00546">
    <property type="entry name" value="lnt"/>
    <property type="match status" value="1"/>
</dbReference>
<dbReference type="SUPFAM" id="SSF56317">
    <property type="entry name" value="Carbon-nitrogen hydrolase"/>
    <property type="match status" value="1"/>
</dbReference>
<name>A0A0W0Z5Y0_LEGSP</name>
<feature type="transmembrane region" description="Helical" evidence="9">
    <location>
        <begin position="486"/>
        <end position="509"/>
    </location>
</feature>
<dbReference type="UniPathway" id="UPA00666"/>
<keyword evidence="11" id="KW-0449">Lipoprotein</keyword>
<feature type="transmembrane region" description="Helical" evidence="9">
    <location>
        <begin position="28"/>
        <end position="44"/>
    </location>
</feature>
<evidence type="ECO:0000256" key="1">
    <source>
        <dbReference type="ARBA" id="ARBA00004651"/>
    </source>
</evidence>
<keyword evidence="7 9" id="KW-0472">Membrane</keyword>
<comment type="function">
    <text evidence="9">Catalyzes the phospholipid dependent N-acylation of the N-terminal cysteine of apolipoprotein, the last step in lipoprotein maturation.</text>
</comment>
<dbReference type="PANTHER" id="PTHR38686:SF1">
    <property type="entry name" value="APOLIPOPROTEIN N-ACYLTRANSFERASE"/>
    <property type="match status" value="1"/>
</dbReference>
<keyword evidence="4 9" id="KW-0808">Transferase</keyword>
<dbReference type="GO" id="GO:0016410">
    <property type="term" value="F:N-acyltransferase activity"/>
    <property type="evidence" value="ECO:0007669"/>
    <property type="project" value="UniProtKB-UniRule"/>
</dbReference>
<dbReference type="InterPro" id="IPR003010">
    <property type="entry name" value="C-N_Hydrolase"/>
</dbReference>
<evidence type="ECO:0000256" key="8">
    <source>
        <dbReference type="ARBA" id="ARBA00023315"/>
    </source>
</evidence>
<comment type="catalytic activity">
    <reaction evidence="9">
        <text>N-terminal S-1,2-diacyl-sn-glyceryl-L-cysteinyl-[lipoprotein] + a glycerophospholipid = N-acyl-S-1,2-diacyl-sn-glyceryl-L-cysteinyl-[lipoprotein] + a 2-acyl-sn-glycero-3-phospholipid + H(+)</text>
        <dbReference type="Rhea" id="RHEA:48228"/>
        <dbReference type="Rhea" id="RHEA-COMP:14681"/>
        <dbReference type="Rhea" id="RHEA-COMP:14684"/>
        <dbReference type="ChEBI" id="CHEBI:15378"/>
        <dbReference type="ChEBI" id="CHEBI:136912"/>
        <dbReference type="ChEBI" id="CHEBI:140656"/>
        <dbReference type="ChEBI" id="CHEBI:140657"/>
        <dbReference type="ChEBI" id="CHEBI:140660"/>
        <dbReference type="EC" id="2.3.1.269"/>
    </reaction>
</comment>
<dbReference type="InterPro" id="IPR045378">
    <property type="entry name" value="LNT_N"/>
</dbReference>
<proteinExistence type="inferred from homology"/>
<evidence type="ECO:0000256" key="2">
    <source>
        <dbReference type="ARBA" id="ARBA00010065"/>
    </source>
</evidence>
<dbReference type="PATRIC" id="fig|452.5.peg.1798"/>
<feature type="transmembrane region" description="Helical" evidence="9">
    <location>
        <begin position="50"/>
        <end position="67"/>
    </location>
</feature>
<dbReference type="CDD" id="cd07571">
    <property type="entry name" value="ALP_N-acyl_transferase"/>
    <property type="match status" value="1"/>
</dbReference>
<evidence type="ECO:0000256" key="5">
    <source>
        <dbReference type="ARBA" id="ARBA00022692"/>
    </source>
</evidence>
<evidence type="ECO:0000256" key="7">
    <source>
        <dbReference type="ARBA" id="ARBA00023136"/>
    </source>
</evidence>
<dbReference type="Pfam" id="PF20154">
    <property type="entry name" value="LNT_N"/>
    <property type="match status" value="1"/>
</dbReference>